<evidence type="ECO:0000256" key="3">
    <source>
        <dbReference type="ARBA" id="ARBA00022475"/>
    </source>
</evidence>
<feature type="transmembrane region" description="Helical" evidence="8">
    <location>
        <begin position="241"/>
        <end position="260"/>
    </location>
</feature>
<dbReference type="NCBIfam" id="TIGR02454">
    <property type="entry name" value="ECF_T_CbiQ"/>
    <property type="match status" value="1"/>
</dbReference>
<evidence type="ECO:0000313" key="9">
    <source>
        <dbReference type="EMBL" id="MFD1385078.1"/>
    </source>
</evidence>
<organism evidence="9 10">
    <name type="scientific">Rhodanobacter aciditrophus</name>
    <dbReference type="NCBI Taxonomy" id="1623218"/>
    <lineage>
        <taxon>Bacteria</taxon>
        <taxon>Pseudomonadati</taxon>
        <taxon>Pseudomonadota</taxon>
        <taxon>Gammaproteobacteria</taxon>
        <taxon>Lysobacterales</taxon>
        <taxon>Rhodanobacteraceae</taxon>
        <taxon>Rhodanobacter</taxon>
    </lineage>
</organism>
<dbReference type="CDD" id="cd16914">
    <property type="entry name" value="EcfT"/>
    <property type="match status" value="1"/>
</dbReference>
<dbReference type="InterPro" id="IPR003339">
    <property type="entry name" value="ABC/ECF_trnsptr_transmembrane"/>
</dbReference>
<keyword evidence="5 8" id="KW-1133">Transmembrane helix</keyword>
<evidence type="ECO:0000256" key="8">
    <source>
        <dbReference type="SAM" id="Phobius"/>
    </source>
</evidence>
<name>A0ABW4B6C2_9GAMM</name>
<dbReference type="PANTHER" id="PTHR34857">
    <property type="entry name" value="SLL0384 PROTEIN"/>
    <property type="match status" value="1"/>
</dbReference>
<keyword evidence="3" id="KW-1003">Cell membrane</keyword>
<proteinExistence type="inferred from homology"/>
<comment type="similarity">
    <text evidence="2">Belongs to the CbiQ family.</text>
</comment>
<comment type="caution">
    <text evidence="9">The sequence shown here is derived from an EMBL/GenBank/DDBJ whole genome shotgun (WGS) entry which is preliminary data.</text>
</comment>
<protein>
    <submittedName>
        <fullName evidence="9">Cobalt ECF transporter T component CbiQ</fullName>
    </submittedName>
</protein>
<accession>A0ABW4B6C2</accession>
<evidence type="ECO:0000256" key="7">
    <source>
        <dbReference type="SAM" id="MobiDB-lite"/>
    </source>
</evidence>
<evidence type="ECO:0000256" key="5">
    <source>
        <dbReference type="ARBA" id="ARBA00022989"/>
    </source>
</evidence>
<evidence type="ECO:0000313" key="10">
    <source>
        <dbReference type="Proteomes" id="UP001597059"/>
    </source>
</evidence>
<comment type="subcellular location">
    <subcellularLocation>
        <location evidence="1">Cell membrane</location>
        <topology evidence="1">Multi-pass membrane protein</topology>
    </subcellularLocation>
</comment>
<dbReference type="Proteomes" id="UP001597059">
    <property type="component" value="Unassembled WGS sequence"/>
</dbReference>
<dbReference type="Pfam" id="PF02361">
    <property type="entry name" value="CbiQ"/>
    <property type="match status" value="1"/>
</dbReference>
<dbReference type="PANTHER" id="PTHR34857:SF2">
    <property type="entry name" value="SLL0384 PROTEIN"/>
    <property type="match status" value="1"/>
</dbReference>
<keyword evidence="4 8" id="KW-0812">Transmembrane</keyword>
<evidence type="ECO:0000256" key="2">
    <source>
        <dbReference type="ARBA" id="ARBA00008564"/>
    </source>
</evidence>
<dbReference type="RefSeq" id="WP_377369896.1">
    <property type="nucleotide sequence ID" value="NZ_JBHTMN010000018.1"/>
</dbReference>
<dbReference type="EMBL" id="JBHTMN010000018">
    <property type="protein sequence ID" value="MFD1385078.1"/>
    <property type="molecule type" value="Genomic_DNA"/>
</dbReference>
<evidence type="ECO:0000256" key="1">
    <source>
        <dbReference type="ARBA" id="ARBA00004651"/>
    </source>
</evidence>
<dbReference type="InterPro" id="IPR012809">
    <property type="entry name" value="ECF_CbiQ"/>
</dbReference>
<evidence type="ECO:0000256" key="4">
    <source>
        <dbReference type="ARBA" id="ARBA00022692"/>
    </source>
</evidence>
<feature type="region of interest" description="Disordered" evidence="7">
    <location>
        <begin position="1"/>
        <end position="21"/>
    </location>
</feature>
<keyword evidence="10" id="KW-1185">Reference proteome</keyword>
<keyword evidence="6 8" id="KW-0472">Membrane</keyword>
<sequence>MPQYLEHSGTSWQGQTVKHRPSPIDRLDPRVRVVLVCAFALTVVLSHSFIALTAGVGVALILALMARLNLRRTLRRVIAMDMFMIFLIILLPFTTPGETWFTLLGLSASKAGFLHALMILLKAHAVVLALLALLGTLSASHLGHALARLRVPDKLVHLMLFTVRYLDVIGQEYKRMRRAMQARAFVLSTNRHTWRSIGYLVGMLLVHSIERSERIMDAMKCRGYQGKFYLYDDMRVTRSDVVFSGFFSVLLTLLIGLNFYG</sequence>
<reference evidence="10" key="1">
    <citation type="journal article" date="2019" name="Int. J. Syst. Evol. Microbiol.">
        <title>The Global Catalogue of Microorganisms (GCM) 10K type strain sequencing project: providing services to taxonomists for standard genome sequencing and annotation.</title>
        <authorList>
            <consortium name="The Broad Institute Genomics Platform"/>
            <consortium name="The Broad Institute Genome Sequencing Center for Infectious Disease"/>
            <person name="Wu L."/>
            <person name="Ma J."/>
        </authorList>
    </citation>
    <scope>NUCLEOTIDE SEQUENCE [LARGE SCALE GENOMIC DNA]</scope>
    <source>
        <strain evidence="10">JCM 30774</strain>
    </source>
</reference>
<gene>
    <name evidence="9" type="primary">cbiQ</name>
    <name evidence="9" type="ORF">ACFQ45_17120</name>
</gene>
<feature type="transmembrane region" description="Helical" evidence="8">
    <location>
        <begin position="33"/>
        <end position="65"/>
    </location>
</feature>
<dbReference type="InterPro" id="IPR051611">
    <property type="entry name" value="ECF_transporter_component"/>
</dbReference>
<evidence type="ECO:0000256" key="6">
    <source>
        <dbReference type="ARBA" id="ARBA00023136"/>
    </source>
</evidence>